<sequence>MAMDIKHATKGTLFFIDGFCTKEGIIGLGQEDHVSLISRGFGDEEMALTVRSAGLTGRTACDEGVRLWASLLTMRVDGEEKFQIRLSAAAVEQLKECGFVDLEPIALDIEKLPYTIPSQQFDPAAFEPKLDESLLGIGR</sequence>
<dbReference type="AlphaFoldDB" id="A0A369LSJ9"/>
<comment type="caution">
    <text evidence="1">The sequence shown here is derived from an EMBL/GenBank/DDBJ whole genome shotgun (WGS) entry which is preliminary data.</text>
</comment>
<protein>
    <submittedName>
        <fullName evidence="1">Uncharacterized protein</fullName>
    </submittedName>
</protein>
<reference evidence="1 2" key="1">
    <citation type="journal article" date="2018" name="Elife">
        <title>Discovery and characterization of a prevalent human gut bacterial enzyme sufficient for the inactivation of a family of plant toxins.</title>
        <authorList>
            <person name="Koppel N."/>
            <person name="Bisanz J.E."/>
            <person name="Pandelia M.E."/>
            <person name="Turnbaugh P.J."/>
            <person name="Balskus E.P."/>
        </authorList>
    </citation>
    <scope>NUCLEOTIDE SEQUENCE [LARGE SCALE GENOMIC DNA]</scope>
    <source>
        <strain evidence="1 2">3C</strain>
    </source>
</reference>
<dbReference type="GeneID" id="78360706"/>
<proteinExistence type="predicted"/>
<keyword evidence="2" id="KW-1185">Reference proteome</keyword>
<evidence type="ECO:0000313" key="2">
    <source>
        <dbReference type="Proteomes" id="UP000254000"/>
    </source>
</evidence>
<dbReference type="OrthoDB" id="9883609at2"/>
<accession>A0A369LSJ9</accession>
<evidence type="ECO:0000313" key="1">
    <source>
        <dbReference type="EMBL" id="RDB62513.1"/>
    </source>
</evidence>
<dbReference type="RefSeq" id="WP_041239434.1">
    <property type="nucleotide sequence ID" value="NZ_CABMMS010000009.1"/>
</dbReference>
<organism evidence="1 2">
    <name type="scientific">Gordonibacter pamelaeae</name>
    <dbReference type="NCBI Taxonomy" id="471189"/>
    <lineage>
        <taxon>Bacteria</taxon>
        <taxon>Bacillati</taxon>
        <taxon>Actinomycetota</taxon>
        <taxon>Coriobacteriia</taxon>
        <taxon>Eggerthellales</taxon>
        <taxon>Eggerthellaceae</taxon>
        <taxon>Gordonibacter</taxon>
    </lineage>
</organism>
<dbReference type="EMBL" id="PPTS01000009">
    <property type="protein sequence ID" value="RDB62513.1"/>
    <property type="molecule type" value="Genomic_DNA"/>
</dbReference>
<gene>
    <name evidence="1" type="ORF">C1877_13480</name>
</gene>
<name>A0A369LSJ9_9ACTN</name>
<dbReference type="Proteomes" id="UP000254000">
    <property type="component" value="Unassembled WGS sequence"/>
</dbReference>